<name>A0ABU1GSP1_9GAMM</name>
<protein>
    <submittedName>
        <fullName evidence="2">Uncharacterized protein</fullName>
    </submittedName>
</protein>
<keyword evidence="3" id="KW-1185">Reference proteome</keyword>
<dbReference type="RefSeq" id="WP_251592377.1">
    <property type="nucleotide sequence ID" value="NZ_JAMLJI010000002.1"/>
</dbReference>
<keyword evidence="1" id="KW-0472">Membrane</keyword>
<evidence type="ECO:0000313" key="3">
    <source>
        <dbReference type="Proteomes" id="UP001269375"/>
    </source>
</evidence>
<dbReference type="EMBL" id="JARWAO010000001">
    <property type="protein sequence ID" value="MDR5895035.1"/>
    <property type="molecule type" value="Genomic_DNA"/>
</dbReference>
<feature type="transmembrane region" description="Helical" evidence="1">
    <location>
        <begin position="6"/>
        <end position="28"/>
    </location>
</feature>
<sequence length="49" mass="5337">MSFFEAIGIVLVTIVGIFGALGLFMALVSARPGARAQSVLKRVQRRFIK</sequence>
<organism evidence="2 3">
    <name type="scientific">Larsenimonas suaedae</name>
    <dbReference type="NCBI Taxonomy" id="1851019"/>
    <lineage>
        <taxon>Bacteria</taxon>
        <taxon>Pseudomonadati</taxon>
        <taxon>Pseudomonadota</taxon>
        <taxon>Gammaproteobacteria</taxon>
        <taxon>Oceanospirillales</taxon>
        <taxon>Halomonadaceae</taxon>
        <taxon>Larsenimonas</taxon>
    </lineage>
</organism>
<dbReference type="Proteomes" id="UP001269375">
    <property type="component" value="Unassembled WGS sequence"/>
</dbReference>
<proteinExistence type="predicted"/>
<evidence type="ECO:0000313" key="2">
    <source>
        <dbReference type="EMBL" id="MDR5895035.1"/>
    </source>
</evidence>
<keyword evidence="1" id="KW-1133">Transmembrane helix</keyword>
<comment type="caution">
    <text evidence="2">The sequence shown here is derived from an EMBL/GenBank/DDBJ whole genome shotgun (WGS) entry which is preliminary data.</text>
</comment>
<keyword evidence="1" id="KW-0812">Transmembrane</keyword>
<reference evidence="2 3" key="1">
    <citation type="submission" date="2023-04" db="EMBL/GenBank/DDBJ databases">
        <title>A long-awaited taxogenomic arrangement of the family Halomonadaceae.</title>
        <authorList>
            <person name="De La Haba R."/>
            <person name="Chuvochina M."/>
            <person name="Wittouck S."/>
            <person name="Arahal D.R."/>
            <person name="Sanchez-Porro C."/>
            <person name="Hugenholtz P."/>
            <person name="Ventosa A."/>
        </authorList>
    </citation>
    <scope>NUCLEOTIDE SEQUENCE [LARGE SCALE GENOMIC DNA]</scope>
    <source>
        <strain evidence="2 3">DSM 22428</strain>
    </source>
</reference>
<gene>
    <name evidence="2" type="ORF">QC825_02955</name>
</gene>
<evidence type="ECO:0000256" key="1">
    <source>
        <dbReference type="SAM" id="Phobius"/>
    </source>
</evidence>
<accession>A0ABU1GSP1</accession>